<organism evidence="2 3">
    <name type="scientific">Pseudohongiella nitratireducens</name>
    <dbReference type="NCBI Taxonomy" id="1768907"/>
    <lineage>
        <taxon>Bacteria</taxon>
        <taxon>Pseudomonadati</taxon>
        <taxon>Pseudomonadota</taxon>
        <taxon>Gammaproteobacteria</taxon>
        <taxon>Pseudomonadales</taxon>
        <taxon>Pseudohongiellaceae</taxon>
        <taxon>Pseudohongiella</taxon>
    </lineage>
</organism>
<dbReference type="OrthoDB" id="9782725at2"/>
<dbReference type="Pfam" id="PF00069">
    <property type="entry name" value="Pkinase"/>
    <property type="match status" value="1"/>
</dbReference>
<protein>
    <recommendedName>
        <fullName evidence="1">Protein kinase domain-containing protein</fullName>
    </recommendedName>
</protein>
<dbReference type="GO" id="GO:0004672">
    <property type="term" value="F:protein kinase activity"/>
    <property type="evidence" value="ECO:0007669"/>
    <property type="project" value="InterPro"/>
</dbReference>
<dbReference type="Gene3D" id="1.10.510.10">
    <property type="entry name" value="Transferase(Phosphotransferase) domain 1"/>
    <property type="match status" value="1"/>
</dbReference>
<dbReference type="NCBIfam" id="NF011703">
    <property type="entry name" value="PRK15123.1"/>
    <property type="match status" value="1"/>
</dbReference>
<sequence length="513" mass="60480">MSRNYRYIDLSYPFSEMWRDRDPWDEACKLQGEVYREVEGRRTLQFSQGGNSFFIKLHDGVGWQEIAKNLLTFRKPIVGARQEYLAIKAMQSLGLDTMRTAAYAETGANPATRKSFLVTHDLSPADSLETICGQWPSTPPAFRFKQNIIEELARIARRMHENGIFHRDFYLCHFLLPDACVPSDKSMPENLRLHVIDLHRALIKPFAFRWTRWQVKDLAALYFSTLDCGFSRQDYFRFIRLYTGRPLRVVFQQQRKFWQRVYQRAMSFQQREYRKRLRSVSSQLYQSTDENQRTDRFEQMAVYKKSIAGPELETFLKDPDGAMEQGVMLKDGDSTTVVRLPLAGQDVVVKRYNIQNTGYLLRRLFRPSRAWYCWRNAHWLTELGLDTAAPLLMIERRWGRLRREAWFVTQWRDGDSLQSMIESQGGDSQDWQHVMSQVKQFLDRLHQSRFVHGDMKSSNILLDNGGLVILDLDSMRPEWWNASLKKYSQRDWKRFKANWADKSSMPATGFDSE</sequence>
<evidence type="ECO:0000313" key="3">
    <source>
        <dbReference type="Proteomes" id="UP000627715"/>
    </source>
</evidence>
<dbReference type="GO" id="GO:0005524">
    <property type="term" value="F:ATP binding"/>
    <property type="evidence" value="ECO:0007669"/>
    <property type="project" value="InterPro"/>
</dbReference>
<dbReference type="InterPro" id="IPR011009">
    <property type="entry name" value="Kinase-like_dom_sf"/>
</dbReference>
<reference evidence="2" key="2">
    <citation type="submission" date="2020-09" db="EMBL/GenBank/DDBJ databases">
        <authorList>
            <person name="Sun Q."/>
            <person name="Zhou Y."/>
        </authorList>
    </citation>
    <scope>NUCLEOTIDE SEQUENCE</scope>
    <source>
        <strain evidence="2">CGMCC 1.15425</strain>
    </source>
</reference>
<dbReference type="PROSITE" id="PS50011">
    <property type="entry name" value="PROTEIN_KINASE_DOM"/>
    <property type="match status" value="1"/>
</dbReference>
<dbReference type="AlphaFoldDB" id="A0A917LQB7"/>
<dbReference type="PROSITE" id="PS00108">
    <property type="entry name" value="PROTEIN_KINASE_ST"/>
    <property type="match status" value="1"/>
</dbReference>
<accession>A0A917LQB7</accession>
<reference evidence="2" key="1">
    <citation type="journal article" date="2014" name="Int. J. Syst. Evol. Microbiol.">
        <title>Complete genome sequence of Corynebacterium casei LMG S-19264T (=DSM 44701T), isolated from a smear-ripened cheese.</title>
        <authorList>
            <consortium name="US DOE Joint Genome Institute (JGI-PGF)"/>
            <person name="Walter F."/>
            <person name="Albersmeier A."/>
            <person name="Kalinowski J."/>
            <person name="Ruckert C."/>
        </authorList>
    </citation>
    <scope>NUCLEOTIDE SEQUENCE</scope>
    <source>
        <strain evidence="2">CGMCC 1.15425</strain>
    </source>
</reference>
<feature type="domain" description="Protein kinase" evidence="1">
    <location>
        <begin position="323"/>
        <end position="513"/>
    </location>
</feature>
<dbReference type="InterPro" id="IPR000719">
    <property type="entry name" value="Prot_kinase_dom"/>
</dbReference>
<dbReference type="Pfam" id="PF06293">
    <property type="entry name" value="Kdo"/>
    <property type="match status" value="1"/>
</dbReference>
<dbReference type="Proteomes" id="UP000627715">
    <property type="component" value="Unassembled WGS sequence"/>
</dbReference>
<dbReference type="InterPro" id="IPR008271">
    <property type="entry name" value="Ser/Thr_kinase_AS"/>
</dbReference>
<name>A0A917LQB7_9GAMM</name>
<comment type="caution">
    <text evidence="2">The sequence shown here is derived from an EMBL/GenBank/DDBJ whole genome shotgun (WGS) entry which is preliminary data.</text>
</comment>
<keyword evidence="3" id="KW-1185">Reference proteome</keyword>
<evidence type="ECO:0000259" key="1">
    <source>
        <dbReference type="PROSITE" id="PS50011"/>
    </source>
</evidence>
<dbReference type="SUPFAM" id="SSF56112">
    <property type="entry name" value="Protein kinase-like (PK-like)"/>
    <property type="match status" value="2"/>
</dbReference>
<gene>
    <name evidence="2" type="ORF">GCM10011403_05350</name>
</gene>
<dbReference type="EMBL" id="BMIY01000002">
    <property type="protein sequence ID" value="GGG51130.1"/>
    <property type="molecule type" value="Genomic_DNA"/>
</dbReference>
<evidence type="ECO:0000313" key="2">
    <source>
        <dbReference type="EMBL" id="GGG51130.1"/>
    </source>
</evidence>
<proteinExistence type="predicted"/>
<dbReference type="RefSeq" id="WP_068811539.1">
    <property type="nucleotide sequence ID" value="NZ_BMIY01000002.1"/>
</dbReference>